<evidence type="ECO:0000256" key="1">
    <source>
        <dbReference type="ARBA" id="ARBA00022679"/>
    </source>
</evidence>
<keyword evidence="1" id="KW-0808">Transferase</keyword>
<evidence type="ECO:0000256" key="2">
    <source>
        <dbReference type="ARBA" id="ARBA00022777"/>
    </source>
</evidence>
<dbReference type="Pfam" id="PF20143">
    <property type="entry name" value="NAD_kinase_C"/>
    <property type="match status" value="1"/>
</dbReference>
<name>A0A7C4NUU4_STAMA</name>
<proteinExistence type="predicted"/>
<keyword evidence="2 6" id="KW-0418">Kinase</keyword>
<dbReference type="EMBL" id="DTBP01000011">
    <property type="protein sequence ID" value="HGQ73674.1"/>
    <property type="molecule type" value="Genomic_DNA"/>
</dbReference>
<accession>A0A7C4NUU4</accession>
<dbReference type="SUPFAM" id="SSF111331">
    <property type="entry name" value="NAD kinase/diacylglycerol kinase-like"/>
    <property type="match status" value="1"/>
</dbReference>
<sequence length="270" mass="30503">MFQKILIIYKPVDKCIDKLHYIINILKERKVDIKVLSVDDVVKIDETPDLVIGIGGDGTILKISSAFQNKSPITLPIPCGRRMIFYERFDNGELANILNRVFNGDFRIESLRRINVEFSNKVYTVLNEALLLSTDRGRVTGFEVRIESISRTYNYGFDGDGVMVGGAPGSTAYNLTVGGSIVDPGVESIFITPLNPMDRSLTQITVPLISYVTLSSRGRTELYLDGEKVANVPPHQVVSIYPCHYKLRIIRISGKNIIRDIYERRRFEIK</sequence>
<dbReference type="PANTHER" id="PTHR20275:SF0">
    <property type="entry name" value="NAD KINASE"/>
    <property type="match status" value="1"/>
</dbReference>
<comment type="caution">
    <text evidence="6">The sequence shown here is derived from an EMBL/GenBank/DDBJ whole genome shotgun (WGS) entry which is preliminary data.</text>
</comment>
<keyword evidence="3" id="KW-0521">NADP</keyword>
<dbReference type="InterPro" id="IPR017437">
    <property type="entry name" value="ATP-NAD_kinase_PpnK-typ_C"/>
</dbReference>
<evidence type="ECO:0000256" key="3">
    <source>
        <dbReference type="ARBA" id="ARBA00022857"/>
    </source>
</evidence>
<dbReference type="Pfam" id="PF01513">
    <property type="entry name" value="NAD_kinase"/>
    <property type="match status" value="1"/>
</dbReference>
<gene>
    <name evidence="5" type="ORF">ENU09_00965</name>
    <name evidence="6" type="ORF">ENU20_01145</name>
</gene>
<dbReference type="PANTHER" id="PTHR20275">
    <property type="entry name" value="NAD KINASE"/>
    <property type="match status" value="1"/>
</dbReference>
<dbReference type="AlphaFoldDB" id="A0A7C4NUU4"/>
<evidence type="ECO:0000313" key="5">
    <source>
        <dbReference type="EMBL" id="HGQ59289.1"/>
    </source>
</evidence>
<dbReference type="InterPro" id="IPR017438">
    <property type="entry name" value="ATP-NAD_kinase_N"/>
</dbReference>
<protein>
    <submittedName>
        <fullName evidence="6">NAD(+)/NADH kinase</fullName>
    </submittedName>
</protein>
<dbReference type="GO" id="GO:0006741">
    <property type="term" value="P:NADP+ biosynthetic process"/>
    <property type="evidence" value="ECO:0007669"/>
    <property type="project" value="InterPro"/>
</dbReference>
<dbReference type="GO" id="GO:0003951">
    <property type="term" value="F:NAD+ kinase activity"/>
    <property type="evidence" value="ECO:0007669"/>
    <property type="project" value="InterPro"/>
</dbReference>
<dbReference type="InterPro" id="IPR016064">
    <property type="entry name" value="NAD/diacylglycerol_kinase_sf"/>
</dbReference>
<dbReference type="Gene3D" id="2.60.200.30">
    <property type="entry name" value="Probable inorganic polyphosphate/atp-NAD kinase, domain 2"/>
    <property type="match status" value="1"/>
</dbReference>
<dbReference type="EMBL" id="DTBE01000028">
    <property type="protein sequence ID" value="HGQ59289.1"/>
    <property type="molecule type" value="Genomic_DNA"/>
</dbReference>
<dbReference type="GO" id="GO:0019674">
    <property type="term" value="P:NAD+ metabolic process"/>
    <property type="evidence" value="ECO:0007669"/>
    <property type="project" value="InterPro"/>
</dbReference>
<evidence type="ECO:0000313" key="6">
    <source>
        <dbReference type="EMBL" id="HGQ73674.1"/>
    </source>
</evidence>
<reference evidence="6" key="1">
    <citation type="journal article" date="2020" name="mSystems">
        <title>Genome- and Community-Level Interaction Insights into Carbon Utilization and Element Cycling Functions of Hydrothermarchaeota in Hydrothermal Sediment.</title>
        <authorList>
            <person name="Zhou Z."/>
            <person name="Liu Y."/>
            <person name="Xu W."/>
            <person name="Pan J."/>
            <person name="Luo Z.H."/>
            <person name="Li M."/>
        </authorList>
    </citation>
    <scope>NUCLEOTIDE SEQUENCE [LARGE SCALE GENOMIC DNA]</scope>
    <source>
        <strain evidence="5">SpSt-638</strain>
        <strain evidence="6">SpSt-648</strain>
    </source>
</reference>
<dbReference type="Gene3D" id="3.40.50.10330">
    <property type="entry name" value="Probable inorganic polyphosphate/atp-NAD kinase, domain 1"/>
    <property type="match status" value="1"/>
</dbReference>
<dbReference type="InterPro" id="IPR002504">
    <property type="entry name" value="NADK"/>
</dbReference>
<evidence type="ECO:0000256" key="4">
    <source>
        <dbReference type="ARBA" id="ARBA00023027"/>
    </source>
</evidence>
<organism evidence="6">
    <name type="scientific">Staphylothermus marinus</name>
    <dbReference type="NCBI Taxonomy" id="2280"/>
    <lineage>
        <taxon>Archaea</taxon>
        <taxon>Thermoproteota</taxon>
        <taxon>Thermoprotei</taxon>
        <taxon>Desulfurococcales</taxon>
        <taxon>Desulfurococcaceae</taxon>
        <taxon>Staphylothermus</taxon>
    </lineage>
</organism>
<keyword evidence="4" id="KW-0520">NAD</keyword>